<comment type="caution">
    <text evidence="1">The sequence shown here is derived from an EMBL/GenBank/DDBJ whole genome shotgun (WGS) entry which is preliminary data.</text>
</comment>
<reference evidence="1 2" key="2">
    <citation type="submission" date="2019-08" db="EMBL/GenBank/DDBJ databases">
        <authorList>
            <person name="Henke P."/>
        </authorList>
    </citation>
    <scope>NUCLEOTIDE SEQUENCE [LARGE SCALE GENOMIC DNA]</scope>
    <source>
        <strain evidence="1">Phe10_nw2017</strain>
    </source>
</reference>
<name>A0A5C6M468_9PLAN</name>
<dbReference type="PROSITE" id="PS51257">
    <property type="entry name" value="PROKAR_LIPOPROTEIN"/>
    <property type="match status" value="1"/>
</dbReference>
<dbReference type="Proteomes" id="UP000321083">
    <property type="component" value="Unassembled WGS sequence"/>
</dbReference>
<proteinExistence type="predicted"/>
<dbReference type="EMBL" id="SRHE01000451">
    <property type="protein sequence ID" value="TWW08925.1"/>
    <property type="molecule type" value="Genomic_DNA"/>
</dbReference>
<organism evidence="1 2">
    <name type="scientific">Planctomyces bekefii</name>
    <dbReference type="NCBI Taxonomy" id="1653850"/>
    <lineage>
        <taxon>Bacteria</taxon>
        <taxon>Pseudomonadati</taxon>
        <taxon>Planctomycetota</taxon>
        <taxon>Planctomycetia</taxon>
        <taxon>Planctomycetales</taxon>
        <taxon>Planctomycetaceae</taxon>
        <taxon>Planctomyces</taxon>
    </lineage>
</organism>
<protein>
    <submittedName>
        <fullName evidence="1">Uncharacterized protein</fullName>
    </submittedName>
</protein>
<evidence type="ECO:0000313" key="1">
    <source>
        <dbReference type="EMBL" id="TWW08925.1"/>
    </source>
</evidence>
<reference evidence="1 2" key="1">
    <citation type="submission" date="2019-08" db="EMBL/GenBank/DDBJ databases">
        <title>100 year-old enigma solved: identification of Planctomyces bekefii, the type genus and species of the phylum Planctomycetes.</title>
        <authorList>
            <person name="Svetlana D.N."/>
            <person name="Overmann J."/>
        </authorList>
    </citation>
    <scope>NUCLEOTIDE SEQUENCE [LARGE SCALE GENOMIC DNA]</scope>
    <source>
        <strain evidence="1">Phe10_nw2017</strain>
    </source>
</reference>
<dbReference type="AlphaFoldDB" id="A0A5C6M468"/>
<sequence length="62" mass="6689">MALGPPRTWLALVALLTPAFVACKKDSPQSKVKNLTAPSQESVVLAFTAPLHEDIRKLYAAI</sequence>
<accession>A0A5C6M468</accession>
<gene>
    <name evidence="1" type="ORF">E3A20_19450</name>
</gene>
<keyword evidence="2" id="KW-1185">Reference proteome</keyword>
<evidence type="ECO:0000313" key="2">
    <source>
        <dbReference type="Proteomes" id="UP000321083"/>
    </source>
</evidence>